<protein>
    <submittedName>
        <fullName evidence="3">SDR family NAD(P)-dependent oxidoreductase</fullName>
    </submittedName>
</protein>
<dbReference type="GO" id="GO:0016491">
    <property type="term" value="F:oxidoreductase activity"/>
    <property type="evidence" value="ECO:0007669"/>
    <property type="project" value="UniProtKB-KW"/>
</dbReference>
<gene>
    <name evidence="3" type="ORF">M8330_07850</name>
</gene>
<dbReference type="EMBL" id="JAMOIL010000008">
    <property type="protein sequence ID" value="MCM0620206.1"/>
    <property type="molecule type" value="Genomic_DNA"/>
</dbReference>
<dbReference type="RefSeq" id="WP_250052981.1">
    <property type="nucleotide sequence ID" value="NZ_JAMJPH010000008.1"/>
</dbReference>
<comment type="caution">
    <text evidence="3">The sequence shown here is derived from an EMBL/GenBank/DDBJ whole genome shotgun (WGS) entry which is preliminary data.</text>
</comment>
<keyword evidence="2" id="KW-0560">Oxidoreductase</keyword>
<dbReference type="PANTHER" id="PTHR24320:SF148">
    <property type="entry name" value="NAD(P)-BINDING ROSSMANN-FOLD SUPERFAMILY PROTEIN"/>
    <property type="match status" value="1"/>
</dbReference>
<evidence type="ECO:0000256" key="2">
    <source>
        <dbReference type="ARBA" id="ARBA00023002"/>
    </source>
</evidence>
<dbReference type="AlphaFoldDB" id="A0A9X2D6S1"/>
<dbReference type="PANTHER" id="PTHR24320">
    <property type="entry name" value="RETINOL DEHYDROGENASE"/>
    <property type="match status" value="1"/>
</dbReference>
<dbReference type="Gene3D" id="3.40.50.720">
    <property type="entry name" value="NAD(P)-binding Rossmann-like Domain"/>
    <property type="match status" value="1"/>
</dbReference>
<sequence length="296" mass="30431">MPLLPSAPPLTLPDLTGSTYVVTGANSGLGLETTRALVGAGAHVVLAVRDTERGRQAAASVTGPGSTQVRALDLADLSSVHAFADAWDGPIAGLACNAGIMMVPEGRTADGFERQMGTNHLGHFALVNLLLPRVTDRVVAVSSLLHRGPQVDLDDLELAGGYTPTRAYQASKLANLLFVLELDRRLVAAGSPVRALAAHPGYAATHLQSHHASRLAVAAMAIGNAVVATSAAEGARPTLMALTDDLPGNTFVGPTRLGGTRGAPGPVGRSAEALDTATAARLWEVSEARTGVTWPL</sequence>
<name>A0A9X2D6S1_9ACTN</name>
<evidence type="ECO:0000313" key="3">
    <source>
        <dbReference type="EMBL" id="MCM0620206.1"/>
    </source>
</evidence>
<dbReference type="InterPro" id="IPR002347">
    <property type="entry name" value="SDR_fam"/>
</dbReference>
<evidence type="ECO:0000313" key="4">
    <source>
        <dbReference type="Proteomes" id="UP001139485"/>
    </source>
</evidence>
<reference evidence="3" key="1">
    <citation type="submission" date="2022-05" db="EMBL/GenBank/DDBJ databases">
        <authorList>
            <person name="Tuo L."/>
        </authorList>
    </citation>
    <scope>NUCLEOTIDE SEQUENCE</scope>
    <source>
        <strain evidence="3">BSK12Z-4</strain>
    </source>
</reference>
<organism evidence="3 4">
    <name type="scientific">Nocardioides bruguierae</name>
    <dbReference type="NCBI Taxonomy" id="2945102"/>
    <lineage>
        <taxon>Bacteria</taxon>
        <taxon>Bacillati</taxon>
        <taxon>Actinomycetota</taxon>
        <taxon>Actinomycetes</taxon>
        <taxon>Propionibacteriales</taxon>
        <taxon>Nocardioidaceae</taxon>
        <taxon>Nocardioides</taxon>
    </lineage>
</organism>
<proteinExistence type="inferred from homology"/>
<dbReference type="Proteomes" id="UP001139485">
    <property type="component" value="Unassembled WGS sequence"/>
</dbReference>
<accession>A0A9X2D6S1</accession>
<dbReference type="SUPFAM" id="SSF51735">
    <property type="entry name" value="NAD(P)-binding Rossmann-fold domains"/>
    <property type="match status" value="1"/>
</dbReference>
<keyword evidence="4" id="KW-1185">Reference proteome</keyword>
<comment type="similarity">
    <text evidence="1">Belongs to the short-chain dehydrogenases/reductases (SDR) family.</text>
</comment>
<dbReference type="InterPro" id="IPR036291">
    <property type="entry name" value="NAD(P)-bd_dom_sf"/>
</dbReference>
<dbReference type="Pfam" id="PF00106">
    <property type="entry name" value="adh_short"/>
    <property type="match status" value="1"/>
</dbReference>
<evidence type="ECO:0000256" key="1">
    <source>
        <dbReference type="ARBA" id="ARBA00006484"/>
    </source>
</evidence>
<dbReference type="PRINTS" id="PR00081">
    <property type="entry name" value="GDHRDH"/>
</dbReference>